<dbReference type="InterPro" id="IPR035948">
    <property type="entry name" value="YwqG-like_sf"/>
</dbReference>
<dbReference type="SUPFAM" id="SSF103032">
    <property type="entry name" value="Hypothetical protein YwqG"/>
    <property type="match status" value="1"/>
</dbReference>
<gene>
    <name evidence="2" type="ORF">CHU32_21390</name>
    <name evidence="1" type="ORF">CHU33_20505</name>
</gene>
<dbReference type="Proteomes" id="UP000247005">
    <property type="component" value="Unassembled WGS sequence"/>
</dbReference>
<dbReference type="Gene3D" id="2.30.320.10">
    <property type="entry name" value="YwqG-like"/>
    <property type="match status" value="1"/>
</dbReference>
<dbReference type="RefSeq" id="WP_103677921.1">
    <property type="nucleotide sequence ID" value="NZ_PQGD01000020.1"/>
</dbReference>
<accession>A0A2P5GK44</accession>
<dbReference type="Proteomes" id="UP000237073">
    <property type="component" value="Unassembled WGS sequence"/>
</dbReference>
<organism evidence="2 4">
    <name type="scientific">Superficieibacter electus</name>
    <dbReference type="NCBI Taxonomy" id="2022662"/>
    <lineage>
        <taxon>Bacteria</taxon>
        <taxon>Pseudomonadati</taxon>
        <taxon>Pseudomonadota</taxon>
        <taxon>Gammaproteobacteria</taxon>
        <taxon>Enterobacterales</taxon>
        <taxon>Enterobacteriaceae</taxon>
        <taxon>Superficieibacter</taxon>
    </lineage>
</organism>
<evidence type="ECO:0000313" key="3">
    <source>
        <dbReference type="Proteomes" id="UP000237073"/>
    </source>
</evidence>
<dbReference type="OrthoDB" id="5351532at2"/>
<name>A0A2P5GK44_9ENTR</name>
<evidence type="ECO:0000313" key="4">
    <source>
        <dbReference type="Proteomes" id="UP000247005"/>
    </source>
</evidence>
<dbReference type="EMBL" id="PQGE01000021">
    <property type="protein sequence ID" value="POP42201.1"/>
    <property type="molecule type" value="Genomic_DNA"/>
</dbReference>
<dbReference type="EMBL" id="PQGD01000020">
    <property type="protein sequence ID" value="POP44508.1"/>
    <property type="molecule type" value="Genomic_DNA"/>
</dbReference>
<sequence length="423" mass="47843">MTDRLPCKNPECTNRILPETAARTQGFCMPCVNARKKQEYDDYIRLNRKTINAFAGVSDPVEMLKLVHQPREHDPLISWTPCPSPTDELYLRLTADQASNMAAYATVLLDEGSHSEAMEILLCLAAFTGANLDDSLRKWTFDDDVDFWSALPFHRAPPDVRDRLLKQVETDAKNRNLLLQCLAWIGDEVVVESFARWRQVPPSWRDSLYVPPEDYAREAGWELTEEGHRRNLYFSACFHLQKQALPQPERLRVAVTRGDNCPNCSLKLTNLFEISPAAVGLNIGDWSLMIRIMTCECCSAYGTVYGKIDSQGQAHWSDQNASTTLATRRADDWLLLPVNAVELAEPRAPLFAADQFLPTTFSQLGGHPTWIQDAEYPQCPACTQSMMFVAQIDYQDIDPYGEGLIYGFICPQCRTTATTFQQT</sequence>
<keyword evidence="3" id="KW-1185">Reference proteome</keyword>
<evidence type="ECO:0000313" key="2">
    <source>
        <dbReference type="EMBL" id="POP44508.1"/>
    </source>
</evidence>
<evidence type="ECO:0000313" key="1">
    <source>
        <dbReference type="EMBL" id="POP42201.1"/>
    </source>
</evidence>
<proteinExistence type="predicted"/>
<dbReference type="AlphaFoldDB" id="A0A2P5GK44"/>
<reference evidence="3 4" key="1">
    <citation type="submission" date="2018-01" db="EMBL/GenBank/DDBJ databases">
        <title>Superficieibacter electus gen. nov., sp. nov., an extended-spectrum beta-lactamase possessing member of the Enterobacteriaceae family, isolated from intensive care unit surfaces.</title>
        <authorList>
            <person name="Potter R.F."/>
            <person name="D'Souza A.W."/>
        </authorList>
    </citation>
    <scope>NUCLEOTIDE SEQUENCE [LARGE SCALE GENOMIC DNA]</scope>
    <source>
        <strain evidence="2 4">BP-1</strain>
        <strain evidence="1 3">BP-2</strain>
    </source>
</reference>
<comment type="caution">
    <text evidence="2">The sequence shown here is derived from an EMBL/GenBank/DDBJ whole genome shotgun (WGS) entry which is preliminary data.</text>
</comment>
<protein>
    <submittedName>
        <fullName evidence="2">DUF1963 domain-containing protein</fullName>
    </submittedName>
</protein>